<evidence type="ECO:0000256" key="3">
    <source>
        <dbReference type="ARBA" id="ARBA00023098"/>
    </source>
</evidence>
<keyword evidence="3" id="KW-0443">Lipid metabolism</keyword>
<proteinExistence type="predicted"/>
<evidence type="ECO:0000256" key="1">
    <source>
        <dbReference type="ARBA" id="ARBA00022801"/>
    </source>
</evidence>
<dbReference type="EMBL" id="CP000393">
    <property type="protein sequence ID" value="ABG51276.1"/>
    <property type="molecule type" value="Genomic_DNA"/>
</dbReference>
<dbReference type="RefSeq" id="WP_011611647.1">
    <property type="nucleotide sequence ID" value="NC_008312.1"/>
</dbReference>
<dbReference type="STRING" id="203124.Tery_2032"/>
<sequence>MKLQSLKAKFISFSLGLSILSPIFTPILAIAAEQIIISVPDINIKNPIEVYIRDFQIKILVKSLENLAEEGKQTEEFNLYSELLKEEVYEVLQKPFNLDPTFVEAFMKEPMGKEMLKRLGKIIQTGDKQNGSEAIKKSFQLALADPNGLTIINLLNKFPGDIFIELQEGVNLVDELIKNFVEKNRILTGLQRQAEDLALAEKKRNFKFFPDLRMPGNITFKKQSFSFRNPYRKRSSPVDIYLPNISGNNLIPVVVISHGLGSDISSFVYLAKHLASHGFAVIVPKHIGSDAEKLEKMFAGLSRPVDGMTFINRPLDIKYSLDEIEEKIGSDPIWQGKLNFQNVGIIGQSFGGYTALSVAGAPLNIKQLSKDCQSEDIQLILNLSLLFQCQMTDLAKEVTPSLADERIKAVIAINPISSILFRTDSQGMSKDMSEIKVPVMIITGTEDLFAQPIPEQIYPFISLTTPEKYLVISKPGTHFSFIQEEENVPVELPKKLIGPDPNLAYPYLQALSVAFFRVYIQNQSESLLYLSESYLQYLNQEPFTFSLLKSLTEVDIQKVLESYYE</sequence>
<dbReference type="GO" id="GO:0016042">
    <property type="term" value="P:lipid catabolic process"/>
    <property type="evidence" value="ECO:0007669"/>
    <property type="project" value="UniProtKB-KW"/>
</dbReference>
<dbReference type="GO" id="GO:0003847">
    <property type="term" value="F:1-alkyl-2-acetylglycerophosphocholine esterase activity"/>
    <property type="evidence" value="ECO:0007669"/>
    <property type="project" value="TreeGrafter"/>
</dbReference>
<evidence type="ECO:0000256" key="2">
    <source>
        <dbReference type="ARBA" id="ARBA00022963"/>
    </source>
</evidence>
<dbReference type="PANTHER" id="PTHR10272">
    <property type="entry name" value="PLATELET-ACTIVATING FACTOR ACETYLHYDROLASE"/>
    <property type="match status" value="1"/>
</dbReference>
<keyword evidence="2" id="KW-0442">Lipid degradation</keyword>
<dbReference type="HOGENOM" id="CLU_029435_0_0_3"/>
<feature type="domain" description="DUF1400" evidence="4">
    <location>
        <begin position="48"/>
        <end position="161"/>
    </location>
</feature>
<keyword evidence="1" id="KW-0378">Hydrolase</keyword>
<evidence type="ECO:0000313" key="5">
    <source>
        <dbReference type="EMBL" id="ABG51276.1"/>
    </source>
</evidence>
<dbReference type="Pfam" id="PF07176">
    <property type="entry name" value="DUF1400"/>
    <property type="match status" value="1"/>
</dbReference>
<dbReference type="KEGG" id="ter:Tery_2032"/>
<dbReference type="ESTHER" id="triei-q113p8">
    <property type="family name" value="Duf_1400"/>
</dbReference>
<dbReference type="Gene3D" id="3.40.50.1820">
    <property type="entry name" value="alpha/beta hydrolase"/>
    <property type="match status" value="1"/>
</dbReference>
<dbReference type="OrthoDB" id="422423at2"/>
<dbReference type="InterPro" id="IPR010802">
    <property type="entry name" value="DUF1400"/>
</dbReference>
<protein>
    <recommendedName>
        <fullName evidence="4">DUF1400 domain-containing protein</fullName>
    </recommendedName>
</protein>
<accession>Q113P8</accession>
<gene>
    <name evidence="5" type="ordered locus">Tery_2032</name>
</gene>
<dbReference type="AlphaFoldDB" id="Q113P8"/>
<dbReference type="SUPFAM" id="SSF53474">
    <property type="entry name" value="alpha/beta-Hydrolases"/>
    <property type="match status" value="1"/>
</dbReference>
<dbReference type="InterPro" id="IPR029058">
    <property type="entry name" value="AB_hydrolase_fold"/>
</dbReference>
<organism evidence="5">
    <name type="scientific">Trichodesmium erythraeum (strain IMS101)</name>
    <dbReference type="NCBI Taxonomy" id="203124"/>
    <lineage>
        <taxon>Bacteria</taxon>
        <taxon>Bacillati</taxon>
        <taxon>Cyanobacteriota</taxon>
        <taxon>Cyanophyceae</taxon>
        <taxon>Oscillatoriophycideae</taxon>
        <taxon>Oscillatoriales</taxon>
        <taxon>Microcoleaceae</taxon>
        <taxon>Trichodesmium</taxon>
    </lineage>
</organism>
<dbReference type="PANTHER" id="PTHR10272:SF13">
    <property type="entry name" value="POLY(ETHYLENE TEREPHTHALATE) HYDROLASE"/>
    <property type="match status" value="1"/>
</dbReference>
<dbReference type="eggNOG" id="COG4188">
    <property type="taxonomic scope" value="Bacteria"/>
</dbReference>
<evidence type="ECO:0000259" key="4">
    <source>
        <dbReference type="Pfam" id="PF07176"/>
    </source>
</evidence>
<name>Q113P8_TRIEI</name>
<reference evidence="5" key="1">
    <citation type="submission" date="2006-06" db="EMBL/GenBank/DDBJ databases">
        <title>Complete sequence of Trichodesmium erythraeum IMS101.</title>
        <authorList>
            <consortium name="US DOE Joint Genome Institute"/>
            <person name="Copeland A."/>
            <person name="Lucas S."/>
            <person name="Lapidus A."/>
            <person name="Barry K."/>
            <person name="Detter J.C."/>
            <person name="Glavina del Rio T."/>
            <person name="Hammon N."/>
            <person name="Israni S."/>
            <person name="Dalin E."/>
            <person name="Tice H."/>
            <person name="Pitluck S."/>
            <person name="Kiss H."/>
            <person name="Munk A.C."/>
            <person name="Brettin T."/>
            <person name="Bruce D."/>
            <person name="Han C."/>
            <person name="Tapia R."/>
            <person name="Gilna P."/>
            <person name="Schmutz J."/>
            <person name="Larimer F."/>
            <person name="Land M."/>
            <person name="Hauser L."/>
            <person name="Kyrpides N."/>
            <person name="Kim E."/>
            <person name="Richardson P."/>
        </authorList>
    </citation>
    <scope>NUCLEOTIDE SEQUENCE [LARGE SCALE GENOMIC DNA]</scope>
    <source>
        <strain evidence="5">IMS101</strain>
    </source>
</reference>